<dbReference type="HAMAP" id="MF_01201">
    <property type="entry name" value="Ala_racemase"/>
    <property type="match status" value="1"/>
</dbReference>
<dbReference type="Pfam" id="PF00842">
    <property type="entry name" value="Ala_racemase_C"/>
    <property type="match status" value="1"/>
</dbReference>
<keyword evidence="2" id="KW-0663">Pyridoxal phosphate</keyword>
<sequence length="367" mass="38017">MSRWAWAEVSASAIEHNVRELASVVAPAQMWAVVKADGYGHGSVLAARAALAGGAHGLCVALVQEGVTLRAAGVDAPILVLSEQPSAQTATALAAGLQLTVYTREGVEAIAVAGGVAHPVHLKVDTGMRRVGASVSLALEVAAAIQASPATSLAGVFTHLAVADEPANPFTTLQLDRFDEALAVLRTAGYHPPLVHAANSSGALAHPRARYGMVRAGIAIYGISPGAGVDHLCRSLQPALSLKARVSYVKRVAAGESISYGLRHTFLRDSTVATLPIGYADGVPRRLHSVEGTVLLGGRHRPIVGVVTMDQLMLDCGDDAVAVGDEAVLIGTQGAHTITAADWAARLDTIAYEIVCGLSTRIERRPV</sequence>
<dbReference type="InterPro" id="IPR009006">
    <property type="entry name" value="Ala_racemase/Decarboxylase_C"/>
</dbReference>
<dbReference type="GO" id="GO:0008784">
    <property type="term" value="F:alanine racemase activity"/>
    <property type="evidence" value="ECO:0007669"/>
    <property type="project" value="InterPro"/>
</dbReference>
<dbReference type="PROSITE" id="PS00395">
    <property type="entry name" value="ALANINE_RACEMASE"/>
    <property type="match status" value="1"/>
</dbReference>
<evidence type="ECO:0000256" key="2">
    <source>
        <dbReference type="ARBA" id="ARBA00022898"/>
    </source>
</evidence>
<name>A0A6J7KDQ6_9ZZZZ</name>
<dbReference type="Gene3D" id="3.20.20.10">
    <property type="entry name" value="Alanine racemase"/>
    <property type="match status" value="1"/>
</dbReference>
<dbReference type="EMBL" id="CAEZYF010000024">
    <property type="protein sequence ID" value="CAB4740089.1"/>
    <property type="molecule type" value="Genomic_DNA"/>
</dbReference>
<dbReference type="PANTHER" id="PTHR30511">
    <property type="entry name" value="ALANINE RACEMASE"/>
    <property type="match status" value="1"/>
</dbReference>
<dbReference type="GO" id="GO:0030170">
    <property type="term" value="F:pyridoxal phosphate binding"/>
    <property type="evidence" value="ECO:0007669"/>
    <property type="project" value="TreeGrafter"/>
</dbReference>
<keyword evidence="3" id="KW-0413">Isomerase</keyword>
<dbReference type="PRINTS" id="PR00992">
    <property type="entry name" value="ALARACEMASE"/>
</dbReference>
<protein>
    <submittedName>
        <fullName evidence="8">Unannotated protein</fullName>
    </submittedName>
</protein>
<dbReference type="EMBL" id="CAFBMT010000027">
    <property type="protein sequence ID" value="CAB4953685.1"/>
    <property type="molecule type" value="Genomic_DNA"/>
</dbReference>
<evidence type="ECO:0000256" key="1">
    <source>
        <dbReference type="ARBA" id="ARBA00001933"/>
    </source>
</evidence>
<dbReference type="AlphaFoldDB" id="A0A6J7KDQ6"/>
<dbReference type="Pfam" id="PF01168">
    <property type="entry name" value="Ala_racemase_N"/>
    <property type="match status" value="1"/>
</dbReference>
<dbReference type="Gene3D" id="2.40.37.10">
    <property type="entry name" value="Lyase, Ornithine Decarboxylase, Chain A, domain 1"/>
    <property type="match status" value="1"/>
</dbReference>
<evidence type="ECO:0000313" key="6">
    <source>
        <dbReference type="EMBL" id="CAB4740089.1"/>
    </source>
</evidence>
<proteinExistence type="inferred from homology"/>
<evidence type="ECO:0000259" key="4">
    <source>
        <dbReference type="SMART" id="SM01005"/>
    </source>
</evidence>
<dbReference type="CDD" id="cd00430">
    <property type="entry name" value="PLPDE_III_AR"/>
    <property type="match status" value="1"/>
</dbReference>
<dbReference type="GO" id="GO:0030632">
    <property type="term" value="P:D-alanine biosynthetic process"/>
    <property type="evidence" value="ECO:0007669"/>
    <property type="project" value="TreeGrafter"/>
</dbReference>
<evidence type="ECO:0000256" key="3">
    <source>
        <dbReference type="ARBA" id="ARBA00023235"/>
    </source>
</evidence>
<dbReference type="InterPro" id="IPR011079">
    <property type="entry name" value="Ala_racemase_C"/>
</dbReference>
<gene>
    <name evidence="6" type="ORF">UFOPK2656_02829</name>
    <name evidence="7" type="ORF">UFOPK3267_02911</name>
    <name evidence="8" type="ORF">UFOPK3651_03028</name>
    <name evidence="5" type="ORF">UFOPK4189_03097</name>
</gene>
<dbReference type="SMART" id="SM01005">
    <property type="entry name" value="Ala_racemase_C"/>
    <property type="match status" value="1"/>
</dbReference>
<accession>A0A6J7KDQ6</accession>
<dbReference type="InterPro" id="IPR001608">
    <property type="entry name" value="Ala_racemase_N"/>
</dbReference>
<dbReference type="InterPro" id="IPR029066">
    <property type="entry name" value="PLP-binding_barrel"/>
</dbReference>
<evidence type="ECO:0000313" key="5">
    <source>
        <dbReference type="EMBL" id="CAB4365351.1"/>
    </source>
</evidence>
<dbReference type="NCBIfam" id="TIGR00492">
    <property type="entry name" value="alr"/>
    <property type="match status" value="1"/>
</dbReference>
<dbReference type="InterPro" id="IPR000821">
    <property type="entry name" value="Ala_racemase"/>
</dbReference>
<dbReference type="EMBL" id="CAESGF010000029">
    <property type="protein sequence ID" value="CAB4365351.1"/>
    <property type="molecule type" value="Genomic_DNA"/>
</dbReference>
<dbReference type="SUPFAM" id="SSF50621">
    <property type="entry name" value="Alanine racemase C-terminal domain-like"/>
    <property type="match status" value="1"/>
</dbReference>
<dbReference type="FunFam" id="3.20.20.10:FF:000002">
    <property type="entry name" value="Alanine racemase"/>
    <property type="match status" value="1"/>
</dbReference>
<feature type="domain" description="Alanine racemase C-terminal" evidence="4">
    <location>
        <begin position="239"/>
        <end position="367"/>
    </location>
</feature>
<dbReference type="EMBL" id="CAFBIY010000247">
    <property type="protein sequence ID" value="CAB4853380.1"/>
    <property type="molecule type" value="Genomic_DNA"/>
</dbReference>
<dbReference type="SUPFAM" id="SSF51419">
    <property type="entry name" value="PLP-binding barrel"/>
    <property type="match status" value="1"/>
</dbReference>
<organism evidence="8">
    <name type="scientific">freshwater metagenome</name>
    <dbReference type="NCBI Taxonomy" id="449393"/>
    <lineage>
        <taxon>unclassified sequences</taxon>
        <taxon>metagenomes</taxon>
        <taxon>ecological metagenomes</taxon>
    </lineage>
</organism>
<evidence type="ECO:0000313" key="8">
    <source>
        <dbReference type="EMBL" id="CAB4953685.1"/>
    </source>
</evidence>
<dbReference type="GO" id="GO:0005829">
    <property type="term" value="C:cytosol"/>
    <property type="evidence" value="ECO:0007669"/>
    <property type="project" value="TreeGrafter"/>
</dbReference>
<dbReference type="InterPro" id="IPR020622">
    <property type="entry name" value="Ala_racemase_pyridoxalP-BS"/>
</dbReference>
<dbReference type="PANTHER" id="PTHR30511:SF0">
    <property type="entry name" value="ALANINE RACEMASE, CATABOLIC-RELATED"/>
    <property type="match status" value="1"/>
</dbReference>
<reference evidence="8" key="1">
    <citation type="submission" date="2020-05" db="EMBL/GenBank/DDBJ databases">
        <authorList>
            <person name="Chiriac C."/>
            <person name="Salcher M."/>
            <person name="Ghai R."/>
            <person name="Kavagutti S V."/>
        </authorList>
    </citation>
    <scope>NUCLEOTIDE SEQUENCE</scope>
</reference>
<comment type="cofactor">
    <cofactor evidence="1">
        <name>pyridoxal 5'-phosphate</name>
        <dbReference type="ChEBI" id="CHEBI:597326"/>
    </cofactor>
</comment>
<evidence type="ECO:0000313" key="7">
    <source>
        <dbReference type="EMBL" id="CAB4853380.1"/>
    </source>
</evidence>